<gene>
    <name evidence="1" type="ORF">NLS_LOCUS4726</name>
</gene>
<dbReference type="Proteomes" id="UP000277928">
    <property type="component" value="Unassembled WGS sequence"/>
</dbReference>
<dbReference type="AlphaFoldDB" id="A0A3P6SXJ0"/>
<dbReference type="EMBL" id="UYRX01000316">
    <property type="protein sequence ID" value="VDK79956.1"/>
    <property type="molecule type" value="Genomic_DNA"/>
</dbReference>
<reference evidence="1 2" key="1">
    <citation type="submission" date="2018-08" db="EMBL/GenBank/DDBJ databases">
        <authorList>
            <person name="Laetsch R D."/>
            <person name="Stevens L."/>
            <person name="Kumar S."/>
            <person name="Blaxter L. M."/>
        </authorList>
    </citation>
    <scope>NUCLEOTIDE SEQUENCE [LARGE SCALE GENOMIC DNA]</scope>
</reference>
<protein>
    <submittedName>
        <fullName evidence="1">Uncharacterized protein</fullName>
    </submittedName>
</protein>
<accession>A0A3P6SXJ0</accession>
<evidence type="ECO:0000313" key="1">
    <source>
        <dbReference type="EMBL" id="VDK79956.1"/>
    </source>
</evidence>
<evidence type="ECO:0000313" key="2">
    <source>
        <dbReference type="Proteomes" id="UP000277928"/>
    </source>
</evidence>
<name>A0A3P6SXJ0_LITSI</name>
<keyword evidence="2" id="KW-1185">Reference proteome</keyword>
<dbReference type="OMA" id="ILTHEIY"/>
<proteinExistence type="predicted"/>
<dbReference type="OrthoDB" id="5805988at2759"/>
<sequence>MACAAQLHSYPLLSTQRSNESTMSNFPLYDEFVAPKHTFDFSTMANLTEERICDCSNERSCQRNEENIIKLDEMITLVFCDRVDNVFRRSCRGARSTIRIIGEIHESGEALATVVETVLFCKCERGYRRIHVEAWFNHLYAFIYQCL</sequence>
<organism evidence="1 2">
    <name type="scientific">Litomosoides sigmodontis</name>
    <name type="common">Filarial nematode worm</name>
    <dbReference type="NCBI Taxonomy" id="42156"/>
    <lineage>
        <taxon>Eukaryota</taxon>
        <taxon>Metazoa</taxon>
        <taxon>Ecdysozoa</taxon>
        <taxon>Nematoda</taxon>
        <taxon>Chromadorea</taxon>
        <taxon>Rhabditida</taxon>
        <taxon>Spirurina</taxon>
        <taxon>Spiruromorpha</taxon>
        <taxon>Filarioidea</taxon>
        <taxon>Onchocercidae</taxon>
        <taxon>Litomosoides</taxon>
    </lineage>
</organism>